<proteinExistence type="predicted"/>
<keyword evidence="2" id="KW-1185">Reference proteome</keyword>
<evidence type="ECO:0000313" key="2">
    <source>
        <dbReference type="Proteomes" id="UP000242560"/>
    </source>
</evidence>
<accession>A0A1I3J8U8</accession>
<name>A0A1I3J8U8_9FLAO</name>
<organism evidence="1 2">
    <name type="scientific">Kaistella treverensis</name>
    <dbReference type="NCBI Taxonomy" id="631455"/>
    <lineage>
        <taxon>Bacteria</taxon>
        <taxon>Pseudomonadati</taxon>
        <taxon>Bacteroidota</taxon>
        <taxon>Flavobacteriia</taxon>
        <taxon>Flavobacteriales</taxon>
        <taxon>Weeksellaceae</taxon>
        <taxon>Chryseobacterium group</taxon>
        <taxon>Kaistella</taxon>
    </lineage>
</organism>
<dbReference type="AlphaFoldDB" id="A0A1I3J8U8"/>
<evidence type="ECO:0000313" key="1">
    <source>
        <dbReference type="EMBL" id="SFI56580.1"/>
    </source>
</evidence>
<protein>
    <submittedName>
        <fullName evidence="1">Uncharacterized protein</fullName>
    </submittedName>
</protein>
<dbReference type="Proteomes" id="UP000242560">
    <property type="component" value="Unassembled WGS sequence"/>
</dbReference>
<gene>
    <name evidence="1" type="ORF">SAMN05421638_0020</name>
</gene>
<reference evidence="2" key="1">
    <citation type="submission" date="2016-10" db="EMBL/GenBank/DDBJ databases">
        <authorList>
            <person name="Varghese N."/>
            <person name="Submissions S."/>
        </authorList>
    </citation>
    <scope>NUCLEOTIDE SEQUENCE [LARGE SCALE GENOMIC DNA]</scope>
    <source>
        <strain evidence="2">DSM 22251</strain>
    </source>
</reference>
<sequence>MGTLFRRALIFAAPMILGYVMKKFNGKKQGARRPI</sequence>
<dbReference type="EMBL" id="FORQ01000001">
    <property type="protein sequence ID" value="SFI56580.1"/>
    <property type="molecule type" value="Genomic_DNA"/>
</dbReference>